<dbReference type="RefSeq" id="WP_205143923.1">
    <property type="nucleotide sequence ID" value="NZ_JAFBDN010000014.1"/>
</dbReference>
<evidence type="ECO:0000256" key="3">
    <source>
        <dbReference type="ARBA" id="ARBA00022722"/>
    </source>
</evidence>
<dbReference type="SUPFAM" id="SSF64182">
    <property type="entry name" value="DHH phosphoesterases"/>
    <property type="match status" value="1"/>
</dbReference>
<evidence type="ECO:0000313" key="10">
    <source>
        <dbReference type="EMBL" id="MCM2438016.1"/>
    </source>
</evidence>
<dbReference type="NCBIfam" id="TIGR00644">
    <property type="entry name" value="recJ"/>
    <property type="match status" value="1"/>
</dbReference>
<keyword evidence="4" id="KW-0378">Hydrolase</keyword>
<dbReference type="Pfam" id="PF17768">
    <property type="entry name" value="RecJ_OB"/>
    <property type="match status" value="1"/>
</dbReference>
<proteinExistence type="inferred from homology"/>
<dbReference type="InterPro" id="IPR004610">
    <property type="entry name" value="RecJ"/>
</dbReference>
<evidence type="ECO:0000256" key="2">
    <source>
        <dbReference type="ARBA" id="ARBA00019841"/>
    </source>
</evidence>
<dbReference type="GO" id="GO:0004527">
    <property type="term" value="F:exonuclease activity"/>
    <property type="evidence" value="ECO:0007669"/>
    <property type="project" value="UniProtKB-KW"/>
</dbReference>
<reference evidence="10" key="1">
    <citation type="submission" date="2021-04" db="EMBL/GenBank/DDBJ databases">
        <title>Taxonomic assessment of Weissella genus.</title>
        <authorList>
            <person name="Fanelli F."/>
            <person name="Chieffi D."/>
            <person name="Dell'Aquila A."/>
            <person name="Gyu-Sung C."/>
            <person name="Franz C.M.A.P."/>
            <person name="Fusco V."/>
        </authorList>
    </citation>
    <scope>NUCLEOTIDE SEQUENCE</scope>
    <source>
        <strain evidence="10">LMG 25373</strain>
    </source>
</reference>
<comment type="similarity">
    <text evidence="1">Belongs to the RecJ family.</text>
</comment>
<evidence type="ECO:0000259" key="6">
    <source>
        <dbReference type="Pfam" id="PF01368"/>
    </source>
</evidence>
<keyword evidence="5 10" id="KW-0269">Exonuclease</keyword>
<dbReference type="Pfam" id="PF01368">
    <property type="entry name" value="DHH"/>
    <property type="match status" value="1"/>
</dbReference>
<name>A0ABT0VK27_9LACO</name>
<evidence type="ECO:0000259" key="9">
    <source>
        <dbReference type="Pfam" id="PF17768"/>
    </source>
</evidence>
<evidence type="ECO:0000256" key="5">
    <source>
        <dbReference type="ARBA" id="ARBA00022839"/>
    </source>
</evidence>
<feature type="domain" description="DHHA1" evidence="7">
    <location>
        <begin position="348"/>
        <end position="436"/>
    </location>
</feature>
<organism evidence="10 11">
    <name type="scientific">Periweissella beninensis</name>
    <dbReference type="NCBI Taxonomy" id="504936"/>
    <lineage>
        <taxon>Bacteria</taxon>
        <taxon>Bacillati</taxon>
        <taxon>Bacillota</taxon>
        <taxon>Bacilli</taxon>
        <taxon>Lactobacillales</taxon>
        <taxon>Lactobacillaceae</taxon>
        <taxon>Periweissella</taxon>
    </lineage>
</organism>
<evidence type="ECO:0000259" key="7">
    <source>
        <dbReference type="Pfam" id="PF02272"/>
    </source>
</evidence>
<feature type="domain" description="Single-stranded-DNA-specific exonuclease RecJ C-terminal" evidence="8">
    <location>
        <begin position="568"/>
        <end position="760"/>
    </location>
</feature>
<accession>A0ABT0VK27</accession>
<evidence type="ECO:0000259" key="8">
    <source>
        <dbReference type="Pfam" id="PF10141"/>
    </source>
</evidence>
<dbReference type="InterPro" id="IPR018779">
    <property type="entry name" value="RecJ_C"/>
</dbReference>
<dbReference type="PANTHER" id="PTHR30255">
    <property type="entry name" value="SINGLE-STRANDED-DNA-SPECIFIC EXONUCLEASE RECJ"/>
    <property type="match status" value="1"/>
</dbReference>
<dbReference type="InterPro" id="IPR041122">
    <property type="entry name" value="RecJ_OB"/>
</dbReference>
<keyword evidence="11" id="KW-1185">Reference proteome</keyword>
<dbReference type="Pfam" id="PF10141">
    <property type="entry name" value="ssDNA-exonuc_C"/>
    <property type="match status" value="1"/>
</dbReference>
<feature type="domain" description="DDH" evidence="6">
    <location>
        <begin position="83"/>
        <end position="226"/>
    </location>
</feature>
<dbReference type="Gene3D" id="3.90.1640.30">
    <property type="match status" value="1"/>
</dbReference>
<dbReference type="PANTHER" id="PTHR30255:SF2">
    <property type="entry name" value="SINGLE-STRANDED-DNA-SPECIFIC EXONUCLEASE RECJ"/>
    <property type="match status" value="1"/>
</dbReference>
<dbReference type="Pfam" id="PF02272">
    <property type="entry name" value="DHHA1"/>
    <property type="match status" value="1"/>
</dbReference>
<dbReference type="InterPro" id="IPR051673">
    <property type="entry name" value="SSDNA_exonuclease_RecJ"/>
</dbReference>
<evidence type="ECO:0000313" key="11">
    <source>
        <dbReference type="Proteomes" id="UP001057481"/>
    </source>
</evidence>
<comment type="caution">
    <text evidence="10">The sequence shown here is derived from an EMBL/GenBank/DDBJ whole genome shotgun (WGS) entry which is preliminary data.</text>
</comment>
<dbReference type="InterPro" id="IPR038763">
    <property type="entry name" value="DHH_sf"/>
</dbReference>
<sequence>MIDSQYAWHLPENQDENRINEISTTLKISNLLAQILYQRGYQDVKTAHAFLNPHPDQLHDANLLYDIHKAVDRINAAIIAGEHITIYGDYDSDGLTSTALMYEALAMVGADVDYYIPNRFKDGYGPNVTVYEDLIARGTQLIVTVDNGVAGHLAINRANELGVDVIVTDHHALPKKLPEAFAIVHPRHPEGHYPFGELSGVGVAFKVASVLLEEIPQEMLDLVAIGEIADLVSLTDENRVLVNYGLKMIAQTERPGLQALLDIAKIEAPITSTAVGFAIAPRLNALGRLGDAMDGVKLLVTQDIDVAEELATKIDQLNQKRQTIVQEVSEVALKQALSAENQKRNTLVIVGDNWHEGILGIVASKIVEQTHKPTIVLTHVEQNLLKGSGRSVASVDLYAALAPISDHFVGFGGHAAAAGMSLASEELVFIKDTFEANVTASGFDVQQKIPLEVAGKLELNAINANLYAELAKLAPFGMDNPKPEFEITAQVGDVKQIGQAQQHLKFSLVAELQQKVPAIAFNQGLLAAEIKANAQAIKVIGTVDENVWQGVSSYQILIKDLKQAGLAIIDARTNKLKKNLFAKNQQYVFFKHKLAKQVQPYISKDAHIVDLEKANNILDDQITTIVDLPADINDLNMLQNHTYRQLTVIFYTPQQVYLAKLPTKHDFANLYKFIAQHHDLLIKDEIQQLASYLQVDKSQLTFMIQVFFELGFVTIDNGVLNGVVKPPKAELGTAPSYQARLKKQAVEKVLIYSKTTELKDLLSKILNPNVD</sequence>
<feature type="domain" description="RecJ OB" evidence="9">
    <location>
        <begin position="455"/>
        <end position="560"/>
    </location>
</feature>
<keyword evidence="3" id="KW-0540">Nuclease</keyword>
<dbReference type="InterPro" id="IPR001667">
    <property type="entry name" value="DDH_dom"/>
</dbReference>
<dbReference type="EMBL" id="JAGMVS010000074">
    <property type="protein sequence ID" value="MCM2438016.1"/>
    <property type="molecule type" value="Genomic_DNA"/>
</dbReference>
<evidence type="ECO:0000256" key="4">
    <source>
        <dbReference type="ARBA" id="ARBA00022801"/>
    </source>
</evidence>
<dbReference type="InterPro" id="IPR003156">
    <property type="entry name" value="DHHA1_dom"/>
</dbReference>
<dbReference type="Proteomes" id="UP001057481">
    <property type="component" value="Unassembled WGS sequence"/>
</dbReference>
<protein>
    <recommendedName>
        <fullName evidence="2">Single-stranded-DNA-specific exonuclease RecJ</fullName>
    </recommendedName>
</protein>
<evidence type="ECO:0000256" key="1">
    <source>
        <dbReference type="ARBA" id="ARBA00005915"/>
    </source>
</evidence>
<dbReference type="Gene3D" id="3.10.310.30">
    <property type="match status" value="1"/>
</dbReference>
<gene>
    <name evidence="10" type="primary">recJ</name>
    <name evidence="10" type="ORF">KAK10_08900</name>
</gene>